<accession>A0A238YY36</accession>
<dbReference type="GO" id="GO:0016780">
    <property type="term" value="F:phosphotransferase activity, for other substituted phosphate groups"/>
    <property type="evidence" value="ECO:0007669"/>
    <property type="project" value="TreeGrafter"/>
</dbReference>
<dbReference type="InterPro" id="IPR017475">
    <property type="entry name" value="EPS_sugar_tfrase"/>
</dbReference>
<evidence type="ECO:0000256" key="5">
    <source>
        <dbReference type="ARBA" id="ARBA00022989"/>
    </source>
</evidence>
<evidence type="ECO:0000256" key="6">
    <source>
        <dbReference type="ARBA" id="ARBA00023136"/>
    </source>
</evidence>
<dbReference type="PANTHER" id="PTHR30576:SF0">
    <property type="entry name" value="UNDECAPRENYL-PHOSPHATE N-ACETYLGALACTOSAMINYL 1-PHOSPHATE TRANSFERASE-RELATED"/>
    <property type="match status" value="1"/>
</dbReference>
<name>A0A238YY36_9FLAO</name>
<evidence type="ECO:0000313" key="10">
    <source>
        <dbReference type="Proteomes" id="UP000198384"/>
    </source>
</evidence>
<organism evidence="9 10">
    <name type="scientific">Lutibacter agarilyticus</name>
    <dbReference type="NCBI Taxonomy" id="1109740"/>
    <lineage>
        <taxon>Bacteria</taxon>
        <taxon>Pseudomonadati</taxon>
        <taxon>Bacteroidota</taxon>
        <taxon>Flavobacteriia</taxon>
        <taxon>Flavobacteriales</taxon>
        <taxon>Flavobacteriaceae</taxon>
        <taxon>Lutibacter</taxon>
    </lineage>
</organism>
<comment type="subcellular location">
    <subcellularLocation>
        <location evidence="1">Membrane</location>
        <topology evidence="1">Multi-pass membrane protein</topology>
    </subcellularLocation>
</comment>
<evidence type="ECO:0000256" key="4">
    <source>
        <dbReference type="ARBA" id="ARBA00022692"/>
    </source>
</evidence>
<proteinExistence type="inferred from homology"/>
<feature type="domain" description="Bacterial sugar transferase" evidence="8">
    <location>
        <begin position="274"/>
        <end position="456"/>
    </location>
</feature>
<dbReference type="InterPro" id="IPR003362">
    <property type="entry name" value="Bact_transf"/>
</dbReference>
<comment type="similarity">
    <text evidence="2">Belongs to the bacterial sugar transferase family.</text>
</comment>
<dbReference type="GO" id="GO:0016020">
    <property type="term" value="C:membrane"/>
    <property type="evidence" value="ECO:0007669"/>
    <property type="project" value="UniProtKB-SubCell"/>
</dbReference>
<evidence type="ECO:0000256" key="7">
    <source>
        <dbReference type="SAM" id="Phobius"/>
    </source>
</evidence>
<evidence type="ECO:0000256" key="1">
    <source>
        <dbReference type="ARBA" id="ARBA00004141"/>
    </source>
</evidence>
<keyword evidence="4 7" id="KW-0812">Transmembrane</keyword>
<sequence length="461" mass="53835">MPPKSIHFSISERKIYLRTLDVVFIFFGLFLLNTVFDFSYFNFKSPALYTWFTVLFIYYYFFGEVFELFQLRTASDRYLTLRSLVVTVVFTALFFVLTPKITPILPQNRLQLVYFLLTVFLAVLLNRLIYIQFIFSPRFLKNILLIGDVASVESFLAKVDLQQSNRFVGYISNKASEKCSELQFAPIETTNIEELVIDLGIKEILICSTINDHNAKNINTQLIMLFEKGMSIRSVDAFLEDETFKISENQLIANFYNYFSFSKSHQNNLYLAFRRILDILFGIIGILVFVAIVPFVFVLNLIGNRGRLFYVQNRVGKRGKEFKIVKFRTMVSNAEKDGVVWSKKGDVRITPFGRILRKTRIDEMPQFVNVLKGEMSLIGPRPERPEFVSQLEQEIPYYALRHVIQPGLTGWAQVMHPYASSVEDQQEKLWFDLYYIKERNLLLDFKIVMKTISTVLFFRGT</sequence>
<evidence type="ECO:0000259" key="8">
    <source>
        <dbReference type="Pfam" id="PF02397"/>
    </source>
</evidence>
<keyword evidence="3 9" id="KW-0808">Transferase</keyword>
<evidence type="ECO:0000256" key="2">
    <source>
        <dbReference type="ARBA" id="ARBA00006464"/>
    </source>
</evidence>
<feature type="transmembrane region" description="Helical" evidence="7">
    <location>
        <begin position="81"/>
        <end position="101"/>
    </location>
</feature>
<dbReference type="Pfam" id="PF02397">
    <property type="entry name" value="Bac_transf"/>
    <property type="match status" value="1"/>
</dbReference>
<keyword evidence="6 7" id="KW-0472">Membrane</keyword>
<keyword evidence="5 7" id="KW-1133">Transmembrane helix</keyword>
<dbReference type="EMBL" id="FZNT01000011">
    <property type="protein sequence ID" value="SNR75671.1"/>
    <property type="molecule type" value="Genomic_DNA"/>
</dbReference>
<dbReference type="OrthoDB" id="9808602at2"/>
<gene>
    <name evidence="9" type="ORF">SAMN06265371_11175</name>
</gene>
<evidence type="ECO:0000256" key="3">
    <source>
        <dbReference type="ARBA" id="ARBA00022679"/>
    </source>
</evidence>
<dbReference type="NCBIfam" id="TIGR03025">
    <property type="entry name" value="EPS_sugtrans"/>
    <property type="match status" value="1"/>
</dbReference>
<feature type="transmembrane region" description="Helical" evidence="7">
    <location>
        <begin position="279"/>
        <end position="302"/>
    </location>
</feature>
<keyword evidence="10" id="KW-1185">Reference proteome</keyword>
<reference evidence="9 10" key="1">
    <citation type="submission" date="2017-06" db="EMBL/GenBank/DDBJ databases">
        <authorList>
            <person name="Kim H.J."/>
            <person name="Triplett B.A."/>
        </authorList>
    </citation>
    <scope>NUCLEOTIDE SEQUENCE [LARGE SCALE GENOMIC DNA]</scope>
    <source>
        <strain evidence="9 10">DSM 29150</strain>
    </source>
</reference>
<dbReference type="Proteomes" id="UP000198384">
    <property type="component" value="Unassembled WGS sequence"/>
</dbReference>
<feature type="transmembrane region" description="Helical" evidence="7">
    <location>
        <begin position="48"/>
        <end position="69"/>
    </location>
</feature>
<dbReference type="PANTHER" id="PTHR30576">
    <property type="entry name" value="COLANIC BIOSYNTHESIS UDP-GLUCOSE LIPID CARRIER TRANSFERASE"/>
    <property type="match status" value="1"/>
</dbReference>
<dbReference type="AlphaFoldDB" id="A0A238YY36"/>
<evidence type="ECO:0000313" key="9">
    <source>
        <dbReference type="EMBL" id="SNR75671.1"/>
    </source>
</evidence>
<feature type="transmembrane region" description="Helical" evidence="7">
    <location>
        <begin position="113"/>
        <end position="135"/>
    </location>
</feature>
<protein>
    <submittedName>
        <fullName evidence="9">Exopolysaccharide biosynthesis polyprenyl glycosylphosphotransferase</fullName>
    </submittedName>
</protein>
<feature type="transmembrane region" description="Helical" evidence="7">
    <location>
        <begin position="15"/>
        <end position="36"/>
    </location>
</feature>
<dbReference type="RefSeq" id="WP_089382784.1">
    <property type="nucleotide sequence ID" value="NZ_FZNT01000011.1"/>
</dbReference>